<feature type="signal peptide" evidence="2">
    <location>
        <begin position="1"/>
        <end position="23"/>
    </location>
</feature>
<evidence type="ECO:0000313" key="4">
    <source>
        <dbReference type="Proteomes" id="UP000499080"/>
    </source>
</evidence>
<protein>
    <submittedName>
        <fullName evidence="3">Uncharacterized protein</fullName>
    </submittedName>
</protein>
<feature type="chain" id="PRO_5021205824" evidence="2">
    <location>
        <begin position="24"/>
        <end position="273"/>
    </location>
</feature>
<reference evidence="3 4" key="1">
    <citation type="journal article" date="2019" name="Sci. Rep.">
        <title>Orb-weaving spider Araneus ventricosus genome elucidates the spidroin gene catalogue.</title>
        <authorList>
            <person name="Kono N."/>
            <person name="Nakamura H."/>
            <person name="Ohtoshi R."/>
            <person name="Moran D.A.P."/>
            <person name="Shinohara A."/>
            <person name="Yoshida Y."/>
            <person name="Fujiwara M."/>
            <person name="Mori M."/>
            <person name="Tomita M."/>
            <person name="Arakawa K."/>
        </authorList>
    </citation>
    <scope>NUCLEOTIDE SEQUENCE [LARGE SCALE GENOMIC DNA]</scope>
</reference>
<name>A0A4Y2AW42_ARAVE</name>
<evidence type="ECO:0000256" key="2">
    <source>
        <dbReference type="SAM" id="SignalP"/>
    </source>
</evidence>
<accession>A0A4Y2AW42</accession>
<proteinExistence type="predicted"/>
<evidence type="ECO:0000313" key="3">
    <source>
        <dbReference type="EMBL" id="GBL84282.1"/>
    </source>
</evidence>
<feature type="compositionally biased region" description="Low complexity" evidence="1">
    <location>
        <begin position="39"/>
        <end position="79"/>
    </location>
</feature>
<dbReference type="EMBL" id="BGPR01000036">
    <property type="protein sequence ID" value="GBL84282.1"/>
    <property type="molecule type" value="Genomic_DNA"/>
</dbReference>
<feature type="compositionally biased region" description="Low complexity" evidence="1">
    <location>
        <begin position="88"/>
        <end position="100"/>
    </location>
</feature>
<comment type="caution">
    <text evidence="3">The sequence shown here is derived from an EMBL/GenBank/DDBJ whole genome shotgun (WGS) entry which is preliminary data.</text>
</comment>
<keyword evidence="4" id="KW-1185">Reference proteome</keyword>
<dbReference type="AlphaFoldDB" id="A0A4Y2AW42"/>
<dbReference type="Proteomes" id="UP000499080">
    <property type="component" value="Unassembled WGS sequence"/>
</dbReference>
<dbReference type="OrthoDB" id="6434110at2759"/>
<evidence type="ECO:0000256" key="1">
    <source>
        <dbReference type="SAM" id="MobiDB-lite"/>
    </source>
</evidence>
<gene>
    <name evidence="3" type="ORF">AVEN_118664_1</name>
</gene>
<feature type="region of interest" description="Disordered" evidence="1">
    <location>
        <begin position="17"/>
        <end position="188"/>
    </location>
</feature>
<feature type="compositionally biased region" description="Gly residues" evidence="1">
    <location>
        <begin position="24"/>
        <end position="38"/>
    </location>
</feature>
<keyword evidence="2" id="KW-0732">Signal</keyword>
<organism evidence="3 4">
    <name type="scientific">Araneus ventricosus</name>
    <name type="common">Orbweaver spider</name>
    <name type="synonym">Epeira ventricosa</name>
    <dbReference type="NCBI Taxonomy" id="182803"/>
    <lineage>
        <taxon>Eukaryota</taxon>
        <taxon>Metazoa</taxon>
        <taxon>Ecdysozoa</taxon>
        <taxon>Arthropoda</taxon>
        <taxon>Chelicerata</taxon>
        <taxon>Arachnida</taxon>
        <taxon>Araneae</taxon>
        <taxon>Araneomorphae</taxon>
        <taxon>Entelegynae</taxon>
        <taxon>Araneoidea</taxon>
        <taxon>Araneidae</taxon>
        <taxon>Araneus</taxon>
    </lineage>
</organism>
<sequence>MDLFVTILIVFCTVSFSPSEARGGRGGGGRSSSGGGWRSSGSSSGSSGSSGSSWGSSSGSPGSSWGSSSGSSGSHSDSPSPRRDNPFGSSQSSGRDSPSPNRADPFDSPSSSMHRPLKPGRQTNPSDDPVSVDHDGQSSGVSSARLWRRRSWVRSSRSHSDSQGNSEDAPEDSSFGTNTAYEAERSAPTIYDMLPSCENLGEAMWTKYDELMQNGEMSSNSCQEDDPDVCTRQDIEKVRCAVTEGIPQECMDEIMAFMRGGDVCNEADKENLS</sequence>